<feature type="region of interest" description="Disordered" evidence="1">
    <location>
        <begin position="93"/>
        <end position="149"/>
    </location>
</feature>
<organism evidence="3 4">
    <name type="scientific">Stenotrophomonas tumulicola</name>
    <dbReference type="NCBI Taxonomy" id="1685415"/>
    <lineage>
        <taxon>Bacteria</taxon>
        <taxon>Pseudomonadati</taxon>
        <taxon>Pseudomonadota</taxon>
        <taxon>Gammaproteobacteria</taxon>
        <taxon>Lysobacterales</taxon>
        <taxon>Lysobacteraceae</taxon>
        <taxon>Stenotrophomonas</taxon>
    </lineage>
</organism>
<dbReference type="AlphaFoldDB" id="A0A7W3FJK3"/>
<accession>A0A7W3FJK3</accession>
<dbReference type="EMBL" id="JACGXS010000001">
    <property type="protein sequence ID" value="MBA8680748.1"/>
    <property type="molecule type" value="Genomic_DNA"/>
</dbReference>
<protein>
    <submittedName>
        <fullName evidence="3">Uncharacterized protein</fullName>
    </submittedName>
</protein>
<keyword evidence="4" id="KW-1185">Reference proteome</keyword>
<gene>
    <name evidence="3" type="ORF">H4O11_02875</name>
</gene>
<proteinExistence type="predicted"/>
<feature type="transmembrane region" description="Helical" evidence="2">
    <location>
        <begin position="24"/>
        <end position="44"/>
    </location>
</feature>
<keyword evidence="2" id="KW-1133">Transmembrane helix</keyword>
<sequence length="249" mass="25240">MEGRAPQGKGRGTGASGKGASRRWIIIAVIGVVVVIAALLGFGWNSHDETPDLYSRTPASASPLPGNDAPAAARTGAADGAAMIVDAGGGSEASGAQAAVADGQPTTEGTPSLDAADAAAAPAPAATRTASARAQPRRQATQKQKQATDEDLLGTLLGIIKDDRKEVPQHESMDSLIAKIRADDQRNAASTTAAFDSIDRTKASPGASTGSEIQAQLRRCPSANTLGGIDCRRRICAAHAGKDPACPAR</sequence>
<reference evidence="3 4" key="1">
    <citation type="submission" date="2020-08" db="EMBL/GenBank/DDBJ databases">
        <title>Stenotrophomonas tumulicola JCM 30961.</title>
        <authorList>
            <person name="Deng Y."/>
        </authorList>
    </citation>
    <scope>NUCLEOTIDE SEQUENCE [LARGE SCALE GENOMIC DNA]</scope>
    <source>
        <strain evidence="3 4">JCM 30961</strain>
    </source>
</reference>
<keyword evidence="2" id="KW-0812">Transmembrane</keyword>
<feature type="region of interest" description="Disordered" evidence="1">
    <location>
        <begin position="54"/>
        <end position="75"/>
    </location>
</feature>
<comment type="caution">
    <text evidence="3">The sequence shown here is derived from an EMBL/GenBank/DDBJ whole genome shotgun (WGS) entry which is preliminary data.</text>
</comment>
<feature type="compositionally biased region" description="Low complexity" evidence="1">
    <location>
        <begin position="114"/>
        <end position="145"/>
    </location>
</feature>
<evidence type="ECO:0000256" key="1">
    <source>
        <dbReference type="SAM" id="MobiDB-lite"/>
    </source>
</evidence>
<dbReference type="Proteomes" id="UP000547058">
    <property type="component" value="Unassembled WGS sequence"/>
</dbReference>
<keyword evidence="2" id="KW-0472">Membrane</keyword>
<name>A0A7W3FJK3_9GAMM</name>
<evidence type="ECO:0000256" key="2">
    <source>
        <dbReference type="SAM" id="Phobius"/>
    </source>
</evidence>
<feature type="compositionally biased region" description="Low complexity" evidence="1">
    <location>
        <begin position="93"/>
        <end position="104"/>
    </location>
</feature>
<evidence type="ECO:0000313" key="3">
    <source>
        <dbReference type="EMBL" id="MBA8680748.1"/>
    </source>
</evidence>
<evidence type="ECO:0000313" key="4">
    <source>
        <dbReference type="Proteomes" id="UP000547058"/>
    </source>
</evidence>